<dbReference type="OrthoDB" id="7289984at2759"/>
<protein>
    <submittedName>
        <fullName evidence="1">NAD(P)-binding protein</fullName>
    </submittedName>
</protein>
<evidence type="ECO:0000313" key="2">
    <source>
        <dbReference type="Proteomes" id="UP000800039"/>
    </source>
</evidence>
<dbReference type="AlphaFoldDB" id="A0A9P4LD20"/>
<keyword evidence="2" id="KW-1185">Reference proteome</keyword>
<dbReference type="Proteomes" id="UP000800039">
    <property type="component" value="Unassembled WGS sequence"/>
</dbReference>
<name>A0A9P4LD20_9PLEO</name>
<evidence type="ECO:0000313" key="1">
    <source>
        <dbReference type="EMBL" id="KAF1850298.1"/>
    </source>
</evidence>
<comment type="caution">
    <text evidence="1">The sequence shown here is derived from an EMBL/GenBank/DDBJ whole genome shotgun (WGS) entry which is preliminary data.</text>
</comment>
<dbReference type="PANTHER" id="PTHR45458:SF3">
    <property type="entry name" value="CHAIN DEHYDROGENASE (ATSC), PUTATIVE-RELATED"/>
    <property type="match status" value="1"/>
</dbReference>
<dbReference type="InterPro" id="IPR052184">
    <property type="entry name" value="SDR_enzymes"/>
</dbReference>
<sequence length="271" mass="29123">MPTWVIVGASRGIGYQYLKTLSSEPSNTVIGIARTIAPVEANLAKDNLQNVHIIPGDLTDSASLYAAAEKVSSIANGTVDYLVVNGAHVSISTLGLLPGACTDSATEALLLSELDICMRTNVMGALYSINAFMRLLLKSDVKKVVCISSGAADTEIYDKCDMKDQLPYCMSKAALNVLVAKFAAQYRGEGVKFLALSPGYVLSIAESLDQMPPQLVEIFDKLTEGFKKINPDLKGPVSPKESVGQQLKVIENLTLEHSGEFLSHLGNKQWV</sequence>
<dbReference type="PANTHER" id="PTHR45458">
    <property type="entry name" value="SHORT-CHAIN DEHYDROGENASE/REDUCTASE SDR"/>
    <property type="match status" value="1"/>
</dbReference>
<dbReference type="Gene3D" id="3.40.50.720">
    <property type="entry name" value="NAD(P)-binding Rossmann-like Domain"/>
    <property type="match status" value="1"/>
</dbReference>
<dbReference type="GeneID" id="63852639"/>
<dbReference type="InterPro" id="IPR002347">
    <property type="entry name" value="SDR_fam"/>
</dbReference>
<gene>
    <name evidence="1" type="ORF">K460DRAFT_382056</name>
</gene>
<organism evidence="1 2">
    <name type="scientific">Cucurbitaria berberidis CBS 394.84</name>
    <dbReference type="NCBI Taxonomy" id="1168544"/>
    <lineage>
        <taxon>Eukaryota</taxon>
        <taxon>Fungi</taxon>
        <taxon>Dikarya</taxon>
        <taxon>Ascomycota</taxon>
        <taxon>Pezizomycotina</taxon>
        <taxon>Dothideomycetes</taxon>
        <taxon>Pleosporomycetidae</taxon>
        <taxon>Pleosporales</taxon>
        <taxon>Pleosporineae</taxon>
        <taxon>Cucurbitariaceae</taxon>
        <taxon>Cucurbitaria</taxon>
    </lineage>
</organism>
<dbReference type="EMBL" id="ML976614">
    <property type="protein sequence ID" value="KAF1850298.1"/>
    <property type="molecule type" value="Genomic_DNA"/>
</dbReference>
<reference evidence="1" key="1">
    <citation type="submission" date="2020-01" db="EMBL/GenBank/DDBJ databases">
        <authorList>
            <consortium name="DOE Joint Genome Institute"/>
            <person name="Haridas S."/>
            <person name="Albert R."/>
            <person name="Binder M."/>
            <person name="Bloem J."/>
            <person name="Labutti K."/>
            <person name="Salamov A."/>
            <person name="Andreopoulos B."/>
            <person name="Baker S.E."/>
            <person name="Barry K."/>
            <person name="Bills G."/>
            <person name="Bluhm B.H."/>
            <person name="Cannon C."/>
            <person name="Castanera R."/>
            <person name="Culley D.E."/>
            <person name="Daum C."/>
            <person name="Ezra D."/>
            <person name="Gonzalez J.B."/>
            <person name="Henrissat B."/>
            <person name="Kuo A."/>
            <person name="Liang C."/>
            <person name="Lipzen A."/>
            <person name="Lutzoni F."/>
            <person name="Magnuson J."/>
            <person name="Mondo S."/>
            <person name="Nolan M."/>
            <person name="Ohm R."/>
            <person name="Pangilinan J."/>
            <person name="Park H.-J."/>
            <person name="Ramirez L."/>
            <person name="Alfaro M."/>
            <person name="Sun H."/>
            <person name="Tritt A."/>
            <person name="Yoshinaga Y."/>
            <person name="Zwiers L.-H."/>
            <person name="Turgeon B.G."/>
            <person name="Goodwin S.B."/>
            <person name="Spatafora J.W."/>
            <person name="Crous P.W."/>
            <person name="Grigoriev I.V."/>
        </authorList>
    </citation>
    <scope>NUCLEOTIDE SEQUENCE</scope>
    <source>
        <strain evidence="1">CBS 394.84</strain>
    </source>
</reference>
<dbReference type="Pfam" id="PF00106">
    <property type="entry name" value="adh_short"/>
    <property type="match status" value="1"/>
</dbReference>
<proteinExistence type="predicted"/>
<dbReference type="InterPro" id="IPR036291">
    <property type="entry name" value="NAD(P)-bd_dom_sf"/>
</dbReference>
<dbReference type="GO" id="GO:0016616">
    <property type="term" value="F:oxidoreductase activity, acting on the CH-OH group of donors, NAD or NADP as acceptor"/>
    <property type="evidence" value="ECO:0007669"/>
    <property type="project" value="TreeGrafter"/>
</dbReference>
<dbReference type="SUPFAM" id="SSF51735">
    <property type="entry name" value="NAD(P)-binding Rossmann-fold domains"/>
    <property type="match status" value="1"/>
</dbReference>
<accession>A0A9P4LD20</accession>
<dbReference type="PRINTS" id="PR00081">
    <property type="entry name" value="GDHRDH"/>
</dbReference>
<dbReference type="RefSeq" id="XP_040792861.1">
    <property type="nucleotide sequence ID" value="XM_040935388.1"/>
</dbReference>